<comment type="similarity">
    <text evidence="2">Belongs to the GMC oxidoreductase family.</text>
</comment>
<evidence type="ECO:0000256" key="4">
    <source>
        <dbReference type="ARBA" id="ARBA00022827"/>
    </source>
</evidence>
<dbReference type="GO" id="GO:0050660">
    <property type="term" value="F:flavin adenine dinucleotide binding"/>
    <property type="evidence" value="ECO:0007669"/>
    <property type="project" value="InterPro"/>
</dbReference>
<evidence type="ECO:0000256" key="3">
    <source>
        <dbReference type="ARBA" id="ARBA00022630"/>
    </source>
</evidence>
<comment type="cofactor">
    <cofactor evidence="1">
        <name>FAD</name>
        <dbReference type="ChEBI" id="CHEBI:57692"/>
    </cofactor>
</comment>
<name>A0A2A5MEW5_9ENTR</name>
<comment type="caution">
    <text evidence="6">The sequence shown here is derived from an EMBL/GenBank/DDBJ whole genome shotgun (WGS) entry which is preliminary data.</text>
</comment>
<dbReference type="SUPFAM" id="SSF54373">
    <property type="entry name" value="FAD-linked reductases, C-terminal domain"/>
    <property type="match status" value="1"/>
</dbReference>
<keyword evidence="3" id="KW-0285">Flavoprotein</keyword>
<dbReference type="AlphaFoldDB" id="A0A2A5MEW5"/>
<keyword evidence="4" id="KW-0274">FAD</keyword>
<dbReference type="InterPro" id="IPR051473">
    <property type="entry name" value="P2Ox-like"/>
</dbReference>
<evidence type="ECO:0000313" key="7">
    <source>
        <dbReference type="Proteomes" id="UP000217648"/>
    </source>
</evidence>
<dbReference type="PANTHER" id="PTHR42784:SF1">
    <property type="entry name" value="PYRANOSE 2-OXIDASE"/>
    <property type="match status" value="1"/>
</dbReference>
<dbReference type="Pfam" id="PF05199">
    <property type="entry name" value="GMC_oxred_C"/>
    <property type="match status" value="1"/>
</dbReference>
<organism evidence="6 7">
    <name type="scientific">Klebsiella quasipneumoniae</name>
    <dbReference type="NCBI Taxonomy" id="1463165"/>
    <lineage>
        <taxon>Bacteria</taxon>
        <taxon>Pseudomonadati</taxon>
        <taxon>Pseudomonadota</taxon>
        <taxon>Gammaproteobacteria</taxon>
        <taxon>Enterobacterales</taxon>
        <taxon>Enterobacteriaceae</taxon>
        <taxon>Klebsiella/Raoultella group</taxon>
        <taxon>Klebsiella</taxon>
        <taxon>Klebsiella pneumoniae complex</taxon>
    </lineage>
</organism>
<evidence type="ECO:0000313" key="6">
    <source>
        <dbReference type="EMBL" id="PCM59436.1"/>
    </source>
</evidence>
<keyword evidence="5" id="KW-0560">Oxidoreductase</keyword>
<evidence type="ECO:0000256" key="5">
    <source>
        <dbReference type="ARBA" id="ARBA00023002"/>
    </source>
</evidence>
<dbReference type="InterPro" id="IPR036188">
    <property type="entry name" value="FAD/NAD-bd_sf"/>
</dbReference>
<dbReference type="PANTHER" id="PTHR42784">
    <property type="entry name" value="PYRANOSE 2-OXIDASE"/>
    <property type="match status" value="1"/>
</dbReference>
<protein>
    <submittedName>
        <fullName evidence="6">Pyranose oxidase</fullName>
    </submittedName>
</protein>
<proteinExistence type="inferred from homology"/>
<dbReference type="InterPro" id="IPR000172">
    <property type="entry name" value="GMC_OxRdtase_N"/>
</dbReference>
<accession>A0A2A5MEW5</accession>
<dbReference type="Proteomes" id="UP000217648">
    <property type="component" value="Unassembled WGS sequence"/>
</dbReference>
<dbReference type="InterPro" id="IPR007867">
    <property type="entry name" value="GMC_OxRtase_C"/>
</dbReference>
<dbReference type="SUPFAM" id="SSF51905">
    <property type="entry name" value="FAD/NAD(P)-binding domain"/>
    <property type="match status" value="1"/>
</dbReference>
<dbReference type="GO" id="GO:0016614">
    <property type="term" value="F:oxidoreductase activity, acting on CH-OH group of donors"/>
    <property type="evidence" value="ECO:0007669"/>
    <property type="project" value="InterPro"/>
</dbReference>
<dbReference type="EMBL" id="NXHG01000016">
    <property type="protein sequence ID" value="PCM59436.1"/>
    <property type="molecule type" value="Genomic_DNA"/>
</dbReference>
<dbReference type="Pfam" id="PF00732">
    <property type="entry name" value="GMC_oxred_N"/>
    <property type="match status" value="1"/>
</dbReference>
<dbReference type="RefSeq" id="WP_096833921.1">
    <property type="nucleotide sequence ID" value="NZ_BILL01000002.1"/>
</dbReference>
<evidence type="ECO:0000256" key="2">
    <source>
        <dbReference type="ARBA" id="ARBA00010790"/>
    </source>
</evidence>
<gene>
    <name evidence="6" type="ORF">CP911_22160</name>
</gene>
<reference evidence="6 7" key="1">
    <citation type="submission" date="2017-09" db="EMBL/GenBank/DDBJ databases">
        <title>Mdr eskape-Ghana.</title>
        <authorList>
            <person name="Agyepong N."/>
            <person name="Janice J."/>
            <person name="Samuelsen O."/>
            <person name="Owusu-Ofori A."/>
            <person name="Sundsfjord A."/>
            <person name="Essack S."/>
            <person name="Pedersen T."/>
        </authorList>
    </citation>
    <scope>NUCLEOTIDE SEQUENCE [LARGE SCALE GENOMIC DNA]</scope>
    <source>
        <strain evidence="6 7">46</strain>
    </source>
</reference>
<dbReference type="Gene3D" id="3.50.50.60">
    <property type="entry name" value="FAD/NAD(P)-binding domain"/>
    <property type="match status" value="2"/>
</dbReference>
<evidence type="ECO:0000256" key="1">
    <source>
        <dbReference type="ARBA" id="ARBA00001974"/>
    </source>
</evidence>
<sequence length="499" mass="53193">MDENIDVLIIGSGPVGATFARRIADRRAARILVVEAGEALTSATGVNIRNLAPAQRETAYDRARAFPLAALPENLPADALQARPGTHLLDPAAPHSGMPAAALSTNLGGMGVHWTCACPRPGGSEVIPFLDPREMADAWESAEHYLQVTREGFPATAIGRQIVDALNQHFASDRPPARLAQPMPLACAATPEGKPRWSGVDVVLGELAEEETRRQRGVEIRTATLCTRILSEDGVARGAELRDLRTGEQYVVTAKAVVVAADALRTPQLLYASGIRPRALGRWLNDQPQVIALIEVDAPPAAVAPTSPVRDGRDNVSGVTWLPFHEPDFPFHGQLMQMDTSPIAFTQPSGTPAKPVVGLGLFLAKELREEDRIVFSDDTDAVGLPKMQLNYQLTDGDRRRLQQAVAVTERVGAALGRVAPGGEAIILPAGTSLHYQGTCRLGDANDGNSVADRHSRVWGFHNLYVGGNGTIPTSTACNPTLTSVALAILAADDIVARLL</sequence>